<gene>
    <name evidence="3" type="ORF">K0T92_00790</name>
</gene>
<evidence type="ECO:0000256" key="1">
    <source>
        <dbReference type="SAM" id="MobiDB-lite"/>
    </source>
</evidence>
<dbReference type="Proteomes" id="UP000812277">
    <property type="component" value="Unassembled WGS sequence"/>
</dbReference>
<comment type="caution">
    <text evidence="3">The sequence shown here is derived from an EMBL/GenBank/DDBJ whole genome shotgun (WGS) entry which is preliminary data.</text>
</comment>
<keyword evidence="2" id="KW-0812">Transmembrane</keyword>
<feature type="region of interest" description="Disordered" evidence="1">
    <location>
        <begin position="67"/>
        <end position="88"/>
    </location>
</feature>
<protein>
    <submittedName>
        <fullName evidence="3">Uncharacterized protein</fullName>
    </submittedName>
</protein>
<feature type="transmembrane region" description="Helical" evidence="2">
    <location>
        <begin position="6"/>
        <end position="24"/>
    </location>
</feature>
<dbReference type="EMBL" id="JAHZIJ010000001">
    <property type="protein sequence ID" value="MBW7473274.1"/>
    <property type="molecule type" value="Genomic_DNA"/>
</dbReference>
<accession>A0ABS7D0C1</accession>
<proteinExistence type="predicted"/>
<reference evidence="3 4" key="1">
    <citation type="submission" date="2021-07" db="EMBL/GenBank/DDBJ databases">
        <title>Paenibacillus radiodurans sp. nov., isolated from the southeastern edge of Tengger Desert.</title>
        <authorList>
            <person name="Zhang G."/>
        </authorList>
    </citation>
    <scope>NUCLEOTIDE SEQUENCE [LARGE SCALE GENOMIC DNA]</scope>
    <source>
        <strain evidence="3 4">DT7-4</strain>
    </source>
</reference>
<evidence type="ECO:0000313" key="4">
    <source>
        <dbReference type="Proteomes" id="UP000812277"/>
    </source>
</evidence>
<dbReference type="RefSeq" id="WP_219870515.1">
    <property type="nucleotide sequence ID" value="NZ_JAHZIJ010000001.1"/>
</dbReference>
<keyword evidence="2" id="KW-1133">Transmembrane helix</keyword>
<feature type="transmembrane region" description="Helical" evidence="2">
    <location>
        <begin position="36"/>
        <end position="58"/>
    </location>
</feature>
<keyword evidence="2" id="KW-0472">Membrane</keyword>
<keyword evidence="4" id="KW-1185">Reference proteome</keyword>
<evidence type="ECO:0000313" key="3">
    <source>
        <dbReference type="EMBL" id="MBW7473274.1"/>
    </source>
</evidence>
<name>A0ABS7D0C1_9BACL</name>
<evidence type="ECO:0000256" key="2">
    <source>
        <dbReference type="SAM" id="Phobius"/>
    </source>
</evidence>
<organism evidence="3 4">
    <name type="scientific">Paenibacillus oenotherae</name>
    <dbReference type="NCBI Taxonomy" id="1435645"/>
    <lineage>
        <taxon>Bacteria</taxon>
        <taxon>Bacillati</taxon>
        <taxon>Bacillota</taxon>
        <taxon>Bacilli</taxon>
        <taxon>Bacillales</taxon>
        <taxon>Paenibacillaceae</taxon>
        <taxon>Paenibacillus</taxon>
    </lineage>
</organism>
<feature type="region of interest" description="Disordered" evidence="1">
    <location>
        <begin position="105"/>
        <end position="129"/>
    </location>
</feature>
<sequence length="142" mass="15484">MIGTWRWNVAFGICGSVLTLLFSLGSNGLAVTSMRCLYAFIAFFVLMYLFRAVIALILQPGAVPLAEESQSQDEARGIQVDMSTPDESDELNDLLKQQMDGNVQLEPGAQSNFQPLTPPKLVSTPNKEPEELAKAVRHLTGG</sequence>